<evidence type="ECO:0000256" key="3">
    <source>
        <dbReference type="ARBA" id="ARBA00022553"/>
    </source>
</evidence>
<protein>
    <recommendedName>
        <fullName evidence="4">Citrate lyase acyl carrier protein</fullName>
    </recommendedName>
    <alternativeName>
        <fullName evidence="4">Citrate lyase gamma chain</fullName>
    </alternativeName>
</protein>
<evidence type="ECO:0000313" key="7">
    <source>
        <dbReference type="Proteomes" id="UP000033531"/>
    </source>
</evidence>
<dbReference type="Proteomes" id="UP000033531">
    <property type="component" value="Unassembled WGS sequence"/>
</dbReference>
<dbReference type="RefSeq" id="WP_046324904.1">
    <property type="nucleotide sequence ID" value="NZ_JBHTMT010000001.1"/>
</dbReference>
<keyword evidence="3 4" id="KW-0597">Phosphoprotein</keyword>
<evidence type="ECO:0000256" key="1">
    <source>
        <dbReference type="ARBA" id="ARBA00004496"/>
    </source>
</evidence>
<dbReference type="STRING" id="1218507.JF74_09730"/>
<dbReference type="OrthoDB" id="1120942at2"/>
<sequence length="98" mass="10408">MEIKTVGVAGTLESSDIQIMISAGQNGIEVDLDSEVAKSYGDQIKKVITETLNKFGITNAKVKATDKGALDCVIAARTLAAAQRATETTDKPRLEVLQ</sequence>
<name>A0A0F4LE87_9LACO</name>
<dbReference type="InterPro" id="IPR006495">
    <property type="entry name" value="CitD"/>
</dbReference>
<reference evidence="6 7" key="1">
    <citation type="submission" date="2015-01" db="EMBL/GenBank/DDBJ databases">
        <title>Comparative genomics of the lactic acid bacteria isolated from the honey bee gut.</title>
        <authorList>
            <person name="Ellegaard K.M."/>
            <person name="Tamarit D."/>
            <person name="Javelind E."/>
            <person name="Olofsson T."/>
            <person name="Andersson S.G."/>
            <person name="Vasquez A."/>
        </authorList>
    </citation>
    <scope>NUCLEOTIDE SEQUENCE [LARGE SCALE GENOMIC DNA]</scope>
    <source>
        <strain evidence="6 7">Hma8</strain>
    </source>
</reference>
<accession>A0A0F4LE87</accession>
<evidence type="ECO:0000256" key="2">
    <source>
        <dbReference type="ARBA" id="ARBA00022490"/>
    </source>
</evidence>
<dbReference type="HOGENOM" id="CLU_158489_0_0_9"/>
<proteinExistence type="inferred from homology"/>
<gene>
    <name evidence="4 6" type="primary">citD</name>
    <name evidence="6" type="ORF">JF74_09730</name>
</gene>
<dbReference type="Pfam" id="PF06857">
    <property type="entry name" value="ACP"/>
    <property type="match status" value="1"/>
</dbReference>
<keyword evidence="6" id="KW-0456">Lyase</keyword>
<comment type="similarity">
    <text evidence="4">Belongs to the CitD family.</text>
</comment>
<keyword evidence="2 4" id="KW-0963">Cytoplasm</keyword>
<dbReference type="GO" id="GO:0016829">
    <property type="term" value="F:lyase activity"/>
    <property type="evidence" value="ECO:0007669"/>
    <property type="project" value="UniProtKB-KW"/>
</dbReference>
<comment type="subunit">
    <text evidence="4">Oligomer with a subunit composition of (alpha,beta,gamma)6.</text>
</comment>
<evidence type="ECO:0000256" key="4">
    <source>
        <dbReference type="HAMAP-Rule" id="MF_00805"/>
    </source>
</evidence>
<feature type="modified residue" description="O-(phosphoribosyl dephospho-coenzyme A)serine" evidence="4 5">
    <location>
        <position position="14"/>
    </location>
</feature>
<dbReference type="GO" id="GO:0005737">
    <property type="term" value="C:cytoplasm"/>
    <property type="evidence" value="ECO:0007669"/>
    <property type="project" value="UniProtKB-SubCell"/>
</dbReference>
<comment type="caution">
    <text evidence="6">The sequence shown here is derived from an EMBL/GenBank/DDBJ whole genome shotgun (WGS) entry which is preliminary data.</text>
</comment>
<organism evidence="6 7">
    <name type="scientific">Lactobacillus melliventris</name>
    <dbReference type="NCBI Taxonomy" id="1218507"/>
    <lineage>
        <taxon>Bacteria</taxon>
        <taxon>Bacillati</taxon>
        <taxon>Bacillota</taxon>
        <taxon>Bacilli</taxon>
        <taxon>Lactobacillales</taxon>
        <taxon>Lactobacillaceae</taxon>
        <taxon>Lactobacillus</taxon>
    </lineage>
</organism>
<dbReference type="InterPro" id="IPR023439">
    <property type="entry name" value="Mal_deCO2ase/Cit_lyase_ACP"/>
</dbReference>
<dbReference type="NCBIfam" id="NF009726">
    <property type="entry name" value="PRK13253.1"/>
    <property type="match status" value="1"/>
</dbReference>
<dbReference type="HAMAP" id="MF_00805">
    <property type="entry name" value="CitD"/>
    <property type="match status" value="1"/>
</dbReference>
<evidence type="ECO:0000256" key="5">
    <source>
        <dbReference type="PIRSR" id="PIRSR002736-50"/>
    </source>
</evidence>
<dbReference type="PIRSF" id="PIRSF002736">
    <property type="entry name" value="Citrt_lyas_gamma"/>
    <property type="match status" value="1"/>
</dbReference>
<dbReference type="PATRIC" id="fig|1218507.3.peg.1144"/>
<dbReference type="NCBIfam" id="TIGR01608">
    <property type="entry name" value="citD"/>
    <property type="match status" value="1"/>
</dbReference>
<dbReference type="EMBL" id="JXLI01000010">
    <property type="protein sequence ID" value="KJY56633.1"/>
    <property type="molecule type" value="Genomic_DNA"/>
</dbReference>
<evidence type="ECO:0000313" key="6">
    <source>
        <dbReference type="EMBL" id="KJY56633.1"/>
    </source>
</evidence>
<comment type="subcellular location">
    <subcellularLocation>
        <location evidence="1 4">Cytoplasm</location>
    </subcellularLocation>
</comment>
<dbReference type="AlphaFoldDB" id="A0A0F4LE87"/>
<comment type="function">
    <text evidence="4">Covalent carrier of the coenzyme of citrate lyase.</text>
</comment>